<accession>A0A2W5KE43</accession>
<feature type="signal peptide" evidence="1">
    <location>
        <begin position="1"/>
        <end position="28"/>
    </location>
</feature>
<dbReference type="AlphaFoldDB" id="A0A2W5KE43"/>
<proteinExistence type="predicted"/>
<reference evidence="2 3" key="1">
    <citation type="submission" date="2017-08" db="EMBL/GenBank/DDBJ databases">
        <title>Infants hospitalized years apart are colonized by the same room-sourced microbial strains.</title>
        <authorList>
            <person name="Brooks B."/>
            <person name="Olm M.R."/>
            <person name="Firek B.A."/>
            <person name="Baker R."/>
            <person name="Thomas B.C."/>
            <person name="Morowitz M.J."/>
            <person name="Banfield J.F."/>
        </authorList>
    </citation>
    <scope>NUCLEOTIDE SEQUENCE [LARGE SCALE GENOMIC DNA]</scope>
    <source>
        <strain evidence="2">S2_005_003_R2_42</strain>
    </source>
</reference>
<name>A0A2W5KE43_9GAMM</name>
<feature type="chain" id="PRO_5016168983" description="CopL family metal-binding regulatory protein" evidence="1">
    <location>
        <begin position="29"/>
        <end position="118"/>
    </location>
</feature>
<dbReference type="EMBL" id="QFPO01000008">
    <property type="protein sequence ID" value="PZQ13984.1"/>
    <property type="molecule type" value="Genomic_DNA"/>
</dbReference>
<evidence type="ECO:0000256" key="1">
    <source>
        <dbReference type="SAM" id="SignalP"/>
    </source>
</evidence>
<evidence type="ECO:0008006" key="4">
    <source>
        <dbReference type="Google" id="ProtNLM"/>
    </source>
</evidence>
<evidence type="ECO:0000313" key="2">
    <source>
        <dbReference type="EMBL" id="PZQ13984.1"/>
    </source>
</evidence>
<evidence type="ECO:0000313" key="3">
    <source>
        <dbReference type="Proteomes" id="UP000249046"/>
    </source>
</evidence>
<dbReference type="Proteomes" id="UP000249046">
    <property type="component" value="Unassembled WGS sequence"/>
</dbReference>
<dbReference type="InterPro" id="IPR048034">
    <property type="entry name" value="CopL-like"/>
</dbReference>
<gene>
    <name evidence="2" type="ORF">DI564_10455</name>
</gene>
<protein>
    <recommendedName>
        <fullName evidence="4">CopL family metal-binding regulatory protein</fullName>
    </recommendedName>
</protein>
<dbReference type="NCBIfam" id="NF033807">
    <property type="entry name" value="CopL_fam"/>
    <property type="match status" value="1"/>
</dbReference>
<comment type="caution">
    <text evidence="2">The sequence shown here is derived from an EMBL/GenBank/DDBJ whole genome shotgun (WGS) entry which is preliminary data.</text>
</comment>
<sequence>MSPAAFLLRLFLAIVLIANGVGVPPAAAAAASPAADETAAPCHGATPMQAGTAATQTPGGLPMDCCERGACACIHACPGLPIAAALIVTAPLHAAAPLRVPPHYRFEPPSRLHRPPIA</sequence>
<organism evidence="2 3">
    <name type="scientific">Rhodanobacter denitrificans</name>
    <dbReference type="NCBI Taxonomy" id="666685"/>
    <lineage>
        <taxon>Bacteria</taxon>
        <taxon>Pseudomonadati</taxon>
        <taxon>Pseudomonadota</taxon>
        <taxon>Gammaproteobacteria</taxon>
        <taxon>Lysobacterales</taxon>
        <taxon>Rhodanobacteraceae</taxon>
        <taxon>Rhodanobacter</taxon>
    </lineage>
</organism>
<keyword evidence="1" id="KW-0732">Signal</keyword>